<dbReference type="InterPro" id="IPR042099">
    <property type="entry name" value="ANL_N_sf"/>
</dbReference>
<dbReference type="Gene3D" id="1.10.1200.10">
    <property type="entry name" value="ACP-like"/>
    <property type="match status" value="1"/>
</dbReference>
<dbReference type="EMBL" id="BAAAPF010000005">
    <property type="protein sequence ID" value="GAA2109233.1"/>
    <property type="molecule type" value="Genomic_DNA"/>
</dbReference>
<dbReference type="Gene3D" id="3.40.50.1820">
    <property type="entry name" value="alpha/beta hydrolase"/>
    <property type="match status" value="1"/>
</dbReference>
<dbReference type="InterPro" id="IPR020806">
    <property type="entry name" value="PKS_PP-bd"/>
</dbReference>
<dbReference type="InterPro" id="IPR023213">
    <property type="entry name" value="CAT-like_dom_sf"/>
</dbReference>
<comment type="cofactor">
    <cofactor evidence="1">
        <name>pantetheine 4'-phosphate</name>
        <dbReference type="ChEBI" id="CHEBI:47942"/>
    </cofactor>
</comment>
<dbReference type="Gene3D" id="3.40.50.12780">
    <property type="entry name" value="N-terminal domain of ligase-like"/>
    <property type="match status" value="1"/>
</dbReference>
<dbReference type="InterPro" id="IPR036736">
    <property type="entry name" value="ACP-like_sf"/>
</dbReference>
<evidence type="ECO:0000313" key="6">
    <source>
        <dbReference type="EMBL" id="GAA2109233.1"/>
    </source>
</evidence>
<dbReference type="Gene3D" id="3.30.559.10">
    <property type="entry name" value="Chloramphenicol acetyltransferase-like domain"/>
    <property type="match status" value="1"/>
</dbReference>
<dbReference type="InterPro" id="IPR001242">
    <property type="entry name" value="Condensation_dom"/>
</dbReference>
<dbReference type="InterPro" id="IPR045851">
    <property type="entry name" value="AMP-bd_C_sf"/>
</dbReference>
<sequence>MTAWQVVLEAAAARTPDRPAFTYRPDGEGPATELTYAQLHERATAIAADLTGRGLGGERVLLLHPFGLEYVETFFGCLYAGAVAVPTYPPSRHPSSTARFSAVAGDCGARVALTTAALREKLGRRSDLAAAAALEMVVPEPSAPAPRSRLPRPRGEDLAFLQYTSGSTGRPKGVMLSHANLLANTALIRDALGLGEHTRAVSWLPMYHDMGLIGSVLGTVFCGGSTLLLSPSSFARDPGRWLSAISDFGATVSGGPDFAYNLCVERVPAEVRASLDLSSWQVAFSGAEPIRERTLRSFAAAFADAGFSAGAFLPCYGLAEAALIVTAGERGSGFRTAAANGSDDAVVGSGGALAGVGLRIVDPETGTAAPGGAEGEVEVSGASVAGGYWNRPRDWAEVFRDGWLRTGDLGFLRNGELHVTGRAKDLVIVRGRNHQPQDIESTAEGADSRLRVHGCAAFAVPGAEAEELVVACELRREAGRGDLDEIARRVRIAVAAAHQVRPRHVVLVPFAGLSRTSSGKIARHACRQRFLDGTLASLAAGPTARTAEPQAPEPAGGPDATPAGDAARLRAEIAALLGTGVDDVSVDAPLIDLGLDSLDALTVAHRVGRRTGRDLVADTLLHRSIRELAALGTRPQDGPAPSAEPGDHPLSAQQRGMRYSHDLAPESTAYLLGAAVDVYGRLDVAALRAALAGTADRHSALRTTFPVVAGEPVQRVHASLGPGFHREEVPPALLGERTAAVAKTPLDVVNGPLVRLHVLRTGPDRHRLVLVLHHLVSDLWSVDLVLREVCERYTGAAVRTGPAPGFAELVDRERKLLAGPEGRRLADHWRAALRGAPADIGLRTDRPRTTLPRLRGASTTFTVDPGTTARLRRLARENGTTLFTVLLAAYSLLLWRYSGRHDLLVGTPVHGRGSTRSAEVVGCCINTVPVRCRVDPNGSFGELLGRVGAASRDAFEHAALPFVELADAVDARRDPSRPPLVQVMFALQQAFAGGDLPVAAMAVNRPGVTGRFGEAVCESVALPRTGAMADLALHLAEVGDGLSGELVHDTDLFDHGTAARIVRQFVSVLEAVLGGPGGPVREIATAEPAALTGPHADYAADDHVHLRVARQARLRPGAVAVATDGEGLTYGRLDRSADALAGALAARGVRPGHVVAIRLPRGAEFVVSMLAVLKAGAAYLPVAPELPEDRIRYMLTDSGAHLVISRSGLARAEPPCPVLDLGTDLGTAAPGDPDGTPPEVPVHPESAAYVLYTSGSTGRPKGVQVPHRALNNFLAAMARVVPMDARTRLLAPTSMSFDISVLEVYLPLVSGGTCHLADGDTVRDGHALRARLDTGAFTHMQATPVTWQLLTDAGWTPDPDLTVITGGEALPRELAAHLCASGGQVLNMYGPTETTVWSASAPLTLADTADAPPIGLPVANTAAYVLDEQLNLVPAGAEGQLHLGGHGLATGYLGRPGLTAGSFLPDPFRDVPGGRMYATGDLVRVRADGRVEFLGRMDRQVKMNGLRVELGEIEAQLDRVPGVRRSVVEVCRGAAGPMLVAYVTGDTAASDREILGGLRAVLPGHMVPAGLVRLPRLPVNSSGKVDRGALPPPPAAAGGGEDPATGPEERRIAAALAELLHLTSVDRTVSIFDIGGNSLLMTRLVARIDKEFDVRLSLRQVMEDPTVAGLATQVTAQRRTPGRPAAAPVVPVDRSRYAARGRRGG</sequence>
<protein>
    <recommendedName>
        <fullName evidence="5">Carrier domain-containing protein</fullName>
    </recommendedName>
</protein>
<dbReference type="PANTHER" id="PTHR45527:SF1">
    <property type="entry name" value="FATTY ACID SYNTHASE"/>
    <property type="match status" value="1"/>
</dbReference>
<feature type="domain" description="Carrier" evidence="5">
    <location>
        <begin position="1603"/>
        <end position="1678"/>
    </location>
</feature>
<dbReference type="SMART" id="SM00823">
    <property type="entry name" value="PKS_PP"/>
    <property type="match status" value="2"/>
</dbReference>
<feature type="compositionally biased region" description="Low complexity" evidence="4">
    <location>
        <begin position="547"/>
        <end position="564"/>
    </location>
</feature>
<dbReference type="Pfam" id="PF00501">
    <property type="entry name" value="AMP-binding"/>
    <property type="match status" value="2"/>
</dbReference>
<feature type="region of interest" description="Disordered" evidence="4">
    <location>
        <begin position="631"/>
        <end position="653"/>
    </location>
</feature>
<feature type="region of interest" description="Disordered" evidence="4">
    <location>
        <begin position="541"/>
        <end position="564"/>
    </location>
</feature>
<organism evidence="6 7">
    <name type="scientific">Streptomyces synnematoformans</name>
    <dbReference type="NCBI Taxonomy" id="415721"/>
    <lineage>
        <taxon>Bacteria</taxon>
        <taxon>Bacillati</taxon>
        <taxon>Actinomycetota</taxon>
        <taxon>Actinomycetes</taxon>
        <taxon>Kitasatosporales</taxon>
        <taxon>Streptomycetaceae</taxon>
        <taxon>Streptomyces</taxon>
    </lineage>
</organism>
<dbReference type="Gene3D" id="3.30.559.30">
    <property type="entry name" value="Nonribosomal peptide synthetase, condensation domain"/>
    <property type="match status" value="1"/>
</dbReference>
<accession>A0ABN2XCN1</accession>
<comment type="caution">
    <text evidence="6">The sequence shown here is derived from an EMBL/GenBank/DDBJ whole genome shotgun (WGS) entry which is preliminary data.</text>
</comment>
<dbReference type="InterPro" id="IPR020845">
    <property type="entry name" value="AMP-binding_CS"/>
</dbReference>
<evidence type="ECO:0000256" key="1">
    <source>
        <dbReference type="ARBA" id="ARBA00001957"/>
    </source>
</evidence>
<proteinExistence type="predicted"/>
<evidence type="ECO:0000256" key="2">
    <source>
        <dbReference type="ARBA" id="ARBA00022450"/>
    </source>
</evidence>
<evidence type="ECO:0000256" key="4">
    <source>
        <dbReference type="SAM" id="MobiDB-lite"/>
    </source>
</evidence>
<dbReference type="CDD" id="cd05931">
    <property type="entry name" value="FAAL"/>
    <property type="match status" value="1"/>
</dbReference>
<dbReference type="InterPro" id="IPR006162">
    <property type="entry name" value="Ppantetheine_attach_site"/>
</dbReference>
<dbReference type="Gene3D" id="3.40.50.980">
    <property type="match status" value="2"/>
</dbReference>
<dbReference type="Pfam" id="PF00668">
    <property type="entry name" value="Condensation"/>
    <property type="match status" value="1"/>
</dbReference>
<feature type="domain" description="Carrier" evidence="5">
    <location>
        <begin position="560"/>
        <end position="639"/>
    </location>
</feature>
<dbReference type="Pfam" id="PF00550">
    <property type="entry name" value="PP-binding"/>
    <property type="match status" value="2"/>
</dbReference>
<dbReference type="PROSITE" id="PS00012">
    <property type="entry name" value="PHOSPHOPANTETHEINE"/>
    <property type="match status" value="2"/>
</dbReference>
<dbReference type="InterPro" id="IPR040097">
    <property type="entry name" value="FAAL/FAAC"/>
</dbReference>
<dbReference type="Gene3D" id="2.30.38.10">
    <property type="entry name" value="Luciferase, Domain 3"/>
    <property type="match status" value="1"/>
</dbReference>
<evidence type="ECO:0000256" key="3">
    <source>
        <dbReference type="ARBA" id="ARBA00022553"/>
    </source>
</evidence>
<reference evidence="6 7" key="1">
    <citation type="journal article" date="2019" name="Int. J. Syst. Evol. Microbiol.">
        <title>The Global Catalogue of Microorganisms (GCM) 10K type strain sequencing project: providing services to taxonomists for standard genome sequencing and annotation.</title>
        <authorList>
            <consortium name="The Broad Institute Genomics Platform"/>
            <consortium name="The Broad Institute Genome Sequencing Center for Infectious Disease"/>
            <person name="Wu L."/>
            <person name="Ma J."/>
        </authorList>
    </citation>
    <scope>NUCLEOTIDE SEQUENCE [LARGE SCALE GENOMIC DNA]</scope>
    <source>
        <strain evidence="6 7">JCM 15481</strain>
    </source>
</reference>
<dbReference type="Gene3D" id="3.30.300.30">
    <property type="match status" value="2"/>
</dbReference>
<feature type="region of interest" description="Disordered" evidence="4">
    <location>
        <begin position="1582"/>
        <end position="1607"/>
    </location>
</feature>
<dbReference type="PANTHER" id="PTHR45527">
    <property type="entry name" value="NONRIBOSOMAL PEPTIDE SYNTHETASE"/>
    <property type="match status" value="1"/>
</dbReference>
<dbReference type="SUPFAM" id="SSF52777">
    <property type="entry name" value="CoA-dependent acyltransferases"/>
    <property type="match status" value="2"/>
</dbReference>
<keyword evidence="3" id="KW-0597">Phosphoprotein</keyword>
<dbReference type="RefSeq" id="WP_344287469.1">
    <property type="nucleotide sequence ID" value="NZ_BAAAPF010000005.1"/>
</dbReference>
<dbReference type="InterPro" id="IPR000873">
    <property type="entry name" value="AMP-dep_synth/lig_dom"/>
</dbReference>
<dbReference type="InterPro" id="IPR010071">
    <property type="entry name" value="AA_adenyl_dom"/>
</dbReference>
<dbReference type="PROSITE" id="PS50075">
    <property type="entry name" value="CARRIER"/>
    <property type="match status" value="2"/>
</dbReference>
<dbReference type="SUPFAM" id="SSF47336">
    <property type="entry name" value="ACP-like"/>
    <property type="match status" value="2"/>
</dbReference>
<name>A0ABN2XCN1_9ACTN</name>
<dbReference type="Proteomes" id="UP001500443">
    <property type="component" value="Unassembled WGS sequence"/>
</dbReference>
<dbReference type="InterPro" id="IPR029058">
    <property type="entry name" value="AB_hydrolase_fold"/>
</dbReference>
<keyword evidence="2" id="KW-0596">Phosphopantetheine</keyword>
<dbReference type="NCBIfam" id="TIGR01733">
    <property type="entry name" value="AA-adenyl-dom"/>
    <property type="match status" value="1"/>
</dbReference>
<dbReference type="PROSITE" id="PS00455">
    <property type="entry name" value="AMP_BINDING"/>
    <property type="match status" value="2"/>
</dbReference>
<evidence type="ECO:0000313" key="7">
    <source>
        <dbReference type="Proteomes" id="UP001500443"/>
    </source>
</evidence>
<dbReference type="InterPro" id="IPR009081">
    <property type="entry name" value="PP-bd_ACP"/>
</dbReference>
<gene>
    <name evidence="6" type="ORF">GCM10009802_05500</name>
</gene>
<evidence type="ECO:0000259" key="5">
    <source>
        <dbReference type="PROSITE" id="PS50075"/>
    </source>
</evidence>
<keyword evidence="7" id="KW-1185">Reference proteome</keyword>
<dbReference type="CDD" id="cd19531">
    <property type="entry name" value="LCL_NRPS-like"/>
    <property type="match status" value="1"/>
</dbReference>
<dbReference type="SUPFAM" id="SSF56801">
    <property type="entry name" value="Acetyl-CoA synthetase-like"/>
    <property type="match status" value="2"/>
</dbReference>